<dbReference type="Gene3D" id="3.40.50.300">
    <property type="entry name" value="P-loop containing nucleotide triphosphate hydrolases"/>
    <property type="match status" value="1"/>
</dbReference>
<evidence type="ECO:0000313" key="3">
    <source>
        <dbReference type="Proteomes" id="UP000236726"/>
    </source>
</evidence>
<protein>
    <recommendedName>
        <fullName evidence="4">Tetratricopeptide repeat-containing protein</fullName>
    </recommendedName>
</protein>
<feature type="region of interest" description="Disordered" evidence="1">
    <location>
        <begin position="343"/>
        <end position="386"/>
    </location>
</feature>
<dbReference type="EMBL" id="FNUL01000006">
    <property type="protein sequence ID" value="SEF70060.1"/>
    <property type="molecule type" value="Genomic_DNA"/>
</dbReference>
<gene>
    <name evidence="2" type="ORF">SAMN05216537_10680</name>
</gene>
<reference evidence="2 3" key="1">
    <citation type="submission" date="2016-10" db="EMBL/GenBank/DDBJ databases">
        <authorList>
            <person name="de Groot N.N."/>
        </authorList>
    </citation>
    <scope>NUCLEOTIDE SEQUENCE [LARGE SCALE GENOMIC DNA]</scope>
    <source>
        <strain evidence="2 3">D15d</strain>
    </source>
</reference>
<proteinExistence type="predicted"/>
<keyword evidence="3" id="KW-1185">Reference proteome</keyword>
<organism evidence="2 3">
    <name type="scientific">Lachnospira multipara</name>
    <dbReference type="NCBI Taxonomy" id="28051"/>
    <lineage>
        <taxon>Bacteria</taxon>
        <taxon>Bacillati</taxon>
        <taxon>Bacillota</taxon>
        <taxon>Clostridia</taxon>
        <taxon>Lachnospirales</taxon>
        <taxon>Lachnospiraceae</taxon>
        <taxon>Lachnospira</taxon>
    </lineage>
</organism>
<dbReference type="Gene3D" id="1.25.40.10">
    <property type="entry name" value="Tetratricopeptide repeat domain"/>
    <property type="match status" value="1"/>
</dbReference>
<feature type="region of interest" description="Disordered" evidence="1">
    <location>
        <begin position="310"/>
        <end position="330"/>
    </location>
</feature>
<evidence type="ECO:0008006" key="4">
    <source>
        <dbReference type="Google" id="ProtNLM"/>
    </source>
</evidence>
<dbReference type="InterPro" id="IPR011990">
    <property type="entry name" value="TPR-like_helical_dom_sf"/>
</dbReference>
<dbReference type="SUPFAM" id="SSF48452">
    <property type="entry name" value="TPR-like"/>
    <property type="match status" value="1"/>
</dbReference>
<evidence type="ECO:0000313" key="2">
    <source>
        <dbReference type="EMBL" id="SEF70060.1"/>
    </source>
</evidence>
<feature type="compositionally biased region" description="Basic and acidic residues" evidence="1">
    <location>
        <begin position="343"/>
        <end position="365"/>
    </location>
</feature>
<accession>A0A1H5U4X1</accession>
<dbReference type="InterPro" id="IPR027417">
    <property type="entry name" value="P-loop_NTPase"/>
</dbReference>
<feature type="compositionally biased region" description="Basic and acidic residues" evidence="1">
    <location>
        <begin position="530"/>
        <end position="562"/>
    </location>
</feature>
<dbReference type="AlphaFoldDB" id="A0A1H5U4X1"/>
<dbReference type="Proteomes" id="UP000236726">
    <property type="component" value="Unassembled WGS sequence"/>
</dbReference>
<dbReference type="SUPFAM" id="SSF52540">
    <property type="entry name" value="P-loop containing nucleoside triphosphate hydrolases"/>
    <property type="match status" value="1"/>
</dbReference>
<feature type="region of interest" description="Disordered" evidence="1">
    <location>
        <begin position="530"/>
        <end position="576"/>
    </location>
</feature>
<sequence length="903" mass="103416">MFSNIMCCNERLELKEVMDKYEFNIKMEQVRKLAAKKEYEEASRLAKELNWLKCKDWQALATAINVHETAGDYDEARDMAILAYNRNLGGKKLIYKLVELNIKLEDYEEAEELYEEYAHVAHRDVDRFILLYELRLAQKANDNELVEILEEYKEHEIDEKYMYELAKLYFKTDRKDECIKTCDNIVLWFQDGDYVECAVQLKSQLGAELTNTQKKILDAAIAKKKDPELNRLKEFEETKELVKVKKDDVAEVLEADEKEAALDKAVANIIKSEEMEEQKANEEKISLEATKKVEDLVSLHGTPVAKEADELPTLKAPGQDGPNTDLIDTNSNEEIKEFVMRALEKDKDKVEEEKPSEVLRDDKESPQVSKPEVSMEASKEGAASMESSIDKANLSLKELIENAKKQIEDNIDQINKEDEEEERKEAQARIDERVEEFDTVVPDYDINNTQNLQAEIAKGLGNYIAEEDKDFTPEDFMKTGELDPEEINLAAKEREEEEVGEDDDQIEGQLSLMDWIESIKEEKFANKEAKEVENKNMENEEKVETVAEPIKEASVEESKSEAEAEPEEEYASGNTVFLDTEAILAEAARLEAEEAANTDTPVKEAVEVKEAKTASTVNFVSSDKEETERPDIIEEMKKSIDELEYEEENGKKLDPDLAKIFRKYKDMPGIEDQLVTLFDELKKEMNMTNSVKGNILLSGNTSSDKTDLARAIVRAINYLYPESPKKIAKTTGESINARGITRAMPKLRGTVLIIEGAGTIQPKRINEILNCLEQDTGRMIVILEDSDAEMNVLVNFNPELTNTFNHRIVLKQYNVNELVEMAKRFAKKRQYEVHDDALLELYLKIDKLKNVNDNIKLDDIKEIINSAILNSERRASRRFFGALKKKKSDDGNMIYLTEADFKD</sequence>
<evidence type="ECO:0000256" key="1">
    <source>
        <dbReference type="SAM" id="MobiDB-lite"/>
    </source>
</evidence>
<name>A0A1H5U4X1_9FIRM</name>